<feature type="region of interest" description="Disordered" evidence="1">
    <location>
        <begin position="506"/>
        <end position="527"/>
    </location>
</feature>
<proteinExistence type="predicted"/>
<comment type="caution">
    <text evidence="2">The sequence shown here is derived from an EMBL/GenBank/DDBJ whole genome shotgun (WGS) entry which is preliminary data.</text>
</comment>
<dbReference type="AlphaFoldDB" id="A0A409VC73"/>
<reference evidence="2 3" key="1">
    <citation type="journal article" date="2018" name="Evol. Lett.">
        <title>Horizontal gene cluster transfer increased hallucinogenic mushroom diversity.</title>
        <authorList>
            <person name="Reynolds H.T."/>
            <person name="Vijayakumar V."/>
            <person name="Gluck-Thaler E."/>
            <person name="Korotkin H.B."/>
            <person name="Matheny P.B."/>
            <person name="Slot J.C."/>
        </authorList>
    </citation>
    <scope>NUCLEOTIDE SEQUENCE [LARGE SCALE GENOMIC DNA]</scope>
    <source>
        <strain evidence="2 3">2629</strain>
    </source>
</reference>
<evidence type="ECO:0000256" key="1">
    <source>
        <dbReference type="SAM" id="MobiDB-lite"/>
    </source>
</evidence>
<dbReference type="Proteomes" id="UP000284842">
    <property type="component" value="Unassembled WGS sequence"/>
</dbReference>
<dbReference type="InParanoid" id="A0A409VC73"/>
<keyword evidence="3" id="KW-1185">Reference proteome</keyword>
<accession>A0A409VC73</accession>
<dbReference type="EMBL" id="NHTK01006084">
    <property type="protein sequence ID" value="PPQ64632.1"/>
    <property type="molecule type" value="Genomic_DNA"/>
</dbReference>
<organism evidence="2 3">
    <name type="scientific">Panaeolus cyanescens</name>
    <dbReference type="NCBI Taxonomy" id="181874"/>
    <lineage>
        <taxon>Eukaryota</taxon>
        <taxon>Fungi</taxon>
        <taxon>Dikarya</taxon>
        <taxon>Basidiomycota</taxon>
        <taxon>Agaricomycotina</taxon>
        <taxon>Agaricomycetes</taxon>
        <taxon>Agaricomycetidae</taxon>
        <taxon>Agaricales</taxon>
        <taxon>Agaricineae</taxon>
        <taxon>Galeropsidaceae</taxon>
        <taxon>Panaeolus</taxon>
    </lineage>
</organism>
<sequence>MERQKKHALAAIEHVYGPYDDFAFFDPQTFPPPGRVPYLTGVELYFNKSQIGFDDTEYINKPPVGSILEGNQDIIMFGVLEIEKLDWLLPQAQKILELDLREHDNEIHSINGRSALSLKNIYGSRAGDGYKLKVRIACVKRMAANVMSKNYPGVLIVSVATENRNFAVRSMHPVTMSRSRVFLERANLHLTIQKLIEADEDKTPVHKRDYPWLVDRYYKLIHSASSSPSLRYVKPSRKIHGISTEPRQVRHLAHAHLRGLFAEHAEWLLAMQVATASKNAQLLDIPSWIVFCREAQEDSLSAKKAHVPWGIFHSDIKNASYPRFEKLAGRLARFGDTQTFWEKRLKSAVKRASKQKERKSSSPMRTEEKETRKNFNNFQFDSDFSEASTQHDSSDDSSEARFRKRPAIPSFLLQPPTLRPGSFDWPCPSSECPFSIDLLSVSPSLLSKLSPAQRHYILKKSWSLKDDMVQEIINILVSDHYEGHLSDLGFSLQSTNKPNGWRIHVDSESSPTKGRVKKEESSMILTT</sequence>
<name>A0A409VC73_9AGAR</name>
<evidence type="ECO:0000313" key="3">
    <source>
        <dbReference type="Proteomes" id="UP000284842"/>
    </source>
</evidence>
<feature type="region of interest" description="Disordered" evidence="1">
    <location>
        <begin position="351"/>
        <end position="372"/>
    </location>
</feature>
<evidence type="ECO:0000313" key="2">
    <source>
        <dbReference type="EMBL" id="PPQ64632.1"/>
    </source>
</evidence>
<gene>
    <name evidence="2" type="ORF">CVT24_008369</name>
</gene>
<protein>
    <submittedName>
        <fullName evidence="2">Uncharacterized protein</fullName>
    </submittedName>
</protein>
<dbReference type="OrthoDB" id="3226250at2759"/>
<feature type="compositionally biased region" description="Basic and acidic residues" evidence="1">
    <location>
        <begin position="354"/>
        <end position="372"/>
    </location>
</feature>